<dbReference type="PANTHER" id="PTHR43401:SF2">
    <property type="entry name" value="L-THREONINE 3-DEHYDROGENASE"/>
    <property type="match status" value="1"/>
</dbReference>
<organism evidence="4 5">
    <name type="scientific">Lactiplantibacillus fabifermentans T30PCM01</name>
    <dbReference type="NCBI Taxonomy" id="1400520"/>
    <lineage>
        <taxon>Bacteria</taxon>
        <taxon>Bacillati</taxon>
        <taxon>Bacillota</taxon>
        <taxon>Bacilli</taxon>
        <taxon>Lactobacillales</taxon>
        <taxon>Lactobacillaceae</taxon>
        <taxon>Lactiplantibacillus</taxon>
    </lineage>
</organism>
<evidence type="ECO:0000313" key="5">
    <source>
        <dbReference type="Proteomes" id="UP000019247"/>
    </source>
</evidence>
<dbReference type="AlphaFoldDB" id="W6T4G3"/>
<feature type="domain" description="Alcohol dehydrogenase-like C-terminal" evidence="2">
    <location>
        <begin position="163"/>
        <end position="296"/>
    </location>
</feature>
<evidence type="ECO:0000313" key="4">
    <source>
        <dbReference type="EMBL" id="ETY72588.1"/>
    </source>
</evidence>
<dbReference type="STRING" id="1400520.LFAB_17140"/>
<dbReference type="InterPro" id="IPR011032">
    <property type="entry name" value="GroES-like_sf"/>
</dbReference>
<dbReference type="Pfam" id="PF08240">
    <property type="entry name" value="ADH_N"/>
    <property type="match status" value="1"/>
</dbReference>
<dbReference type="OrthoDB" id="9770238at2"/>
<dbReference type="InterPro" id="IPR050129">
    <property type="entry name" value="Zn_alcohol_dh"/>
</dbReference>
<feature type="domain" description="Alcohol dehydrogenase-like N-terminal" evidence="3">
    <location>
        <begin position="23"/>
        <end position="115"/>
    </location>
</feature>
<proteinExistence type="predicted"/>
<protein>
    <submittedName>
        <fullName evidence="4">Threonine dehydrogenase</fullName>
    </submittedName>
</protein>
<dbReference type="eggNOG" id="COG1063">
    <property type="taxonomic scope" value="Bacteria"/>
</dbReference>
<dbReference type="SUPFAM" id="SSF51735">
    <property type="entry name" value="NAD(P)-binding Rossmann-fold domains"/>
    <property type="match status" value="1"/>
</dbReference>
<name>W6T4G3_9LACO</name>
<dbReference type="InterPro" id="IPR013154">
    <property type="entry name" value="ADH-like_N"/>
</dbReference>
<dbReference type="SUPFAM" id="SSF50129">
    <property type="entry name" value="GroES-like"/>
    <property type="match status" value="1"/>
</dbReference>
<dbReference type="Gene3D" id="3.40.50.720">
    <property type="entry name" value="NAD(P)-binding Rossmann-like Domain"/>
    <property type="match status" value="1"/>
</dbReference>
<reference evidence="4 5" key="1">
    <citation type="journal article" date="2014" name="Genome Announc.">
        <title>Genome Sequence of Lactobacillus fabifermentans Strain T30PCM01, Isolated from Fermenting Grape Marc.</title>
        <authorList>
            <person name="Treu L."/>
            <person name="Vendramin V."/>
            <person name="Bovo B."/>
            <person name="Giacomini A."/>
            <person name="Corich V."/>
            <person name="Campanaro S."/>
        </authorList>
    </citation>
    <scope>NUCLEOTIDE SEQUENCE [LARGE SCALE GENOMIC DNA]</scope>
    <source>
        <strain evidence="4 5">T30PCM01</strain>
    </source>
</reference>
<gene>
    <name evidence="4" type="ORF">LFAB_17140</name>
</gene>
<dbReference type="PANTHER" id="PTHR43401">
    <property type="entry name" value="L-THREONINE 3-DEHYDROGENASE"/>
    <property type="match status" value="1"/>
</dbReference>
<keyword evidence="1" id="KW-0560">Oxidoreductase</keyword>
<accession>W6T4G3</accession>
<dbReference type="InterPro" id="IPR036291">
    <property type="entry name" value="NAD(P)-bd_dom_sf"/>
</dbReference>
<dbReference type="Pfam" id="PF00107">
    <property type="entry name" value="ADH_zinc_N"/>
    <property type="match status" value="1"/>
</dbReference>
<dbReference type="Proteomes" id="UP000019247">
    <property type="component" value="Unassembled WGS sequence"/>
</dbReference>
<dbReference type="PATRIC" id="fig|1400520.3.peg.3374"/>
<dbReference type="HOGENOM" id="CLU_026673_11_0_9"/>
<dbReference type="InterPro" id="IPR013149">
    <property type="entry name" value="ADH-like_C"/>
</dbReference>
<evidence type="ECO:0000259" key="2">
    <source>
        <dbReference type="Pfam" id="PF00107"/>
    </source>
</evidence>
<sequence length="338" mass="36610">MKAAIYRGQYQLEMTSLPTPHPGPNDVVIQNLYAGICGSDVAVYNHGADTGHKIAVGGEFGHEAVSRIAEIGANITEFQVGERVYPFPLYATGDPHRAGTMGAFSEYILVPNAKLNHSLYRIPDSIPNKISAMIEPFTVATNAARHGHLMPGENAIVYGAGTIGIATGVALKQFGAKSVIMVDQSDYRLTLAAKLGLKTINNRREDVKTRSIELLGKAFGIHGDCPEAAVYIDAIGRNAIMHDFIDFGKIDSRFVGVGINTEQPDFKFTDLIFGSQSIGGAGGYRPIDVTTVLDTMTTYPYDLSQMVTQTVSWEHLEEGIQTATDVNRALKVLVDYQV</sequence>
<dbReference type="RefSeq" id="WP_033614969.1">
    <property type="nucleotide sequence ID" value="NZ_KK036540.1"/>
</dbReference>
<evidence type="ECO:0000256" key="1">
    <source>
        <dbReference type="ARBA" id="ARBA00023002"/>
    </source>
</evidence>
<dbReference type="GO" id="GO:0016491">
    <property type="term" value="F:oxidoreductase activity"/>
    <property type="evidence" value="ECO:0007669"/>
    <property type="project" value="UniProtKB-KW"/>
</dbReference>
<evidence type="ECO:0000259" key="3">
    <source>
        <dbReference type="Pfam" id="PF08240"/>
    </source>
</evidence>
<dbReference type="EMBL" id="AWWK01000094">
    <property type="protein sequence ID" value="ETY72588.1"/>
    <property type="molecule type" value="Genomic_DNA"/>
</dbReference>
<dbReference type="Gene3D" id="3.90.180.10">
    <property type="entry name" value="Medium-chain alcohol dehydrogenases, catalytic domain"/>
    <property type="match status" value="1"/>
</dbReference>
<comment type="caution">
    <text evidence="4">The sequence shown here is derived from an EMBL/GenBank/DDBJ whole genome shotgun (WGS) entry which is preliminary data.</text>
</comment>